<dbReference type="Gene3D" id="3.90.640.20">
    <property type="entry name" value="Heat-shock cognate protein, ATPase"/>
    <property type="match status" value="1"/>
</dbReference>
<name>A0ABN4T677_9CLOT</name>
<feature type="domain" description="DUF3298" evidence="1">
    <location>
        <begin position="118"/>
        <end position="188"/>
    </location>
</feature>
<feature type="domain" description="Deacetylase PdaC" evidence="2">
    <location>
        <begin position="23"/>
        <end position="99"/>
    </location>
</feature>
<dbReference type="InterPro" id="IPR021729">
    <property type="entry name" value="DUF3298"/>
</dbReference>
<proteinExistence type="predicted"/>
<sequence length="206" mass="24042">MGWMIQEEGKGQILKRKLIRHRVSLTYPEIVDLENKEVEKTINDLIQEEIYKMIVEQGYEEDYTKEFWGEYKVKLKENNILSMLIYINSYSKGAAHGLTAVKAINVDLISGKTYELQDLFVKNGVYIEKINEIIKEEIVEKDIPLLVEFETIDKKQDFYLTEDAVIIFFQLYEYTPYAYGIPEFSIPYAVLADLIDESSPMKVLIA</sequence>
<dbReference type="Pfam" id="PF13739">
    <property type="entry name" value="PdaC"/>
    <property type="match status" value="1"/>
</dbReference>
<evidence type="ECO:0000313" key="3">
    <source>
        <dbReference type="EMBL" id="AOY76317.1"/>
    </source>
</evidence>
<protein>
    <recommendedName>
        <fullName evidence="5">DUF3298 domain-containing protein</fullName>
    </recommendedName>
</protein>
<accession>A0ABN4T677</accession>
<evidence type="ECO:0000313" key="4">
    <source>
        <dbReference type="Proteomes" id="UP000177894"/>
    </source>
</evidence>
<keyword evidence="4" id="KW-1185">Reference proteome</keyword>
<dbReference type="Pfam" id="PF11738">
    <property type="entry name" value="DUF3298"/>
    <property type="match status" value="1"/>
</dbReference>
<gene>
    <name evidence="3" type="ORF">BJL90_10625</name>
</gene>
<dbReference type="Gene3D" id="3.30.565.40">
    <property type="entry name" value="Fervidobacterium nodosum Rt17-B1 like"/>
    <property type="match status" value="1"/>
</dbReference>
<dbReference type="Proteomes" id="UP000177894">
    <property type="component" value="Chromosome"/>
</dbReference>
<evidence type="ECO:0008006" key="5">
    <source>
        <dbReference type="Google" id="ProtNLM"/>
    </source>
</evidence>
<dbReference type="EMBL" id="CP017603">
    <property type="protein sequence ID" value="AOY76317.1"/>
    <property type="molecule type" value="Genomic_DNA"/>
</dbReference>
<reference evidence="3 4" key="1">
    <citation type="submission" date="2016-10" db="EMBL/GenBank/DDBJ databases">
        <title>Complete Genome Sequence of Acetogen Clostridium formicoaceticum ATCC 27076.</title>
        <authorList>
            <person name="Bao T."/>
            <person name="Cheng C."/>
            <person name="Zhao J."/>
            <person name="Yang S.-T."/>
            <person name="Wang J."/>
            <person name="Wang M."/>
        </authorList>
    </citation>
    <scope>NUCLEOTIDE SEQUENCE [LARGE SCALE GENOMIC DNA]</scope>
    <source>
        <strain evidence="3 4">ATCC 27076</strain>
    </source>
</reference>
<dbReference type="InterPro" id="IPR037126">
    <property type="entry name" value="PdaC/RsiV-like_sf"/>
</dbReference>
<evidence type="ECO:0000259" key="2">
    <source>
        <dbReference type="Pfam" id="PF13739"/>
    </source>
</evidence>
<dbReference type="InterPro" id="IPR025303">
    <property type="entry name" value="PdaC"/>
</dbReference>
<organism evidence="3 4">
    <name type="scientific">Clostridium formicaceticum</name>
    <dbReference type="NCBI Taxonomy" id="1497"/>
    <lineage>
        <taxon>Bacteria</taxon>
        <taxon>Bacillati</taxon>
        <taxon>Bacillota</taxon>
        <taxon>Clostridia</taxon>
        <taxon>Eubacteriales</taxon>
        <taxon>Clostridiaceae</taxon>
        <taxon>Clostridium</taxon>
    </lineage>
</organism>
<evidence type="ECO:0000259" key="1">
    <source>
        <dbReference type="Pfam" id="PF11738"/>
    </source>
</evidence>